<dbReference type="PANTHER" id="PTHR45274:SF2">
    <property type="entry name" value="NAD(P)-BINDING ROSSMANN-FOLD SUPERFAMILY PROTEIN"/>
    <property type="match status" value="1"/>
</dbReference>
<dbReference type="Gene3D" id="3.40.50.720">
    <property type="entry name" value="NAD(P)-binding Rossmann-like Domain"/>
    <property type="match status" value="1"/>
</dbReference>
<dbReference type="SMART" id="SM00822">
    <property type="entry name" value="PKS_KR"/>
    <property type="match status" value="1"/>
</dbReference>
<dbReference type="PANTHER" id="PTHR45274">
    <property type="entry name" value="NAD(P)-BINDING ROSSMANN-FOLD SUPERFAMILY PROTEIN"/>
    <property type="match status" value="1"/>
</dbReference>
<dbReference type="InterPro" id="IPR002347">
    <property type="entry name" value="SDR_fam"/>
</dbReference>
<evidence type="ECO:0000313" key="2">
    <source>
        <dbReference type="EMBL" id="KAK9812257.1"/>
    </source>
</evidence>
<dbReference type="Pfam" id="PF00106">
    <property type="entry name" value="adh_short"/>
    <property type="match status" value="1"/>
</dbReference>
<accession>A0AAW1PUU2</accession>
<feature type="domain" description="Ketoreductase" evidence="1">
    <location>
        <begin position="51"/>
        <end position="236"/>
    </location>
</feature>
<gene>
    <name evidence="2" type="ORF">WJX73_008262</name>
</gene>
<organism evidence="2 3">
    <name type="scientific">Symbiochloris irregularis</name>
    <dbReference type="NCBI Taxonomy" id="706552"/>
    <lineage>
        <taxon>Eukaryota</taxon>
        <taxon>Viridiplantae</taxon>
        <taxon>Chlorophyta</taxon>
        <taxon>core chlorophytes</taxon>
        <taxon>Trebouxiophyceae</taxon>
        <taxon>Trebouxiales</taxon>
        <taxon>Trebouxiaceae</taxon>
        <taxon>Symbiochloris</taxon>
    </lineage>
</organism>
<sequence>MDALASMSTGLLIVYLICAYHLWKLIRLARANADLHLLSKKQLAPQAFNDQAVWIIGASQGLGRELALQLSRSGARVVLSARNEGKLQEVAELCREGAKHPAAVVPLDVTWPQDRIQGVAERVCGRGPMDFIFYATGASQRARVESADPSTAQQIMDINTLGAMRVASAALPHMLQRAHGRFVIVSSMAAVVPAPGQSAYSAAKSGLNAYFETLATELSGRGVGVTICCPGPIAGQPGVDRAIYGPQGLVTASWPRSSSHMKPQAVAELILRAAHHKVSLCWIAKHPVLLIAYINQYWPTLGRVIMQRIGPGRVESMEGKTGSGYDWMGFLRRATRASKTC</sequence>
<evidence type="ECO:0000259" key="1">
    <source>
        <dbReference type="SMART" id="SM00822"/>
    </source>
</evidence>
<proteinExistence type="predicted"/>
<keyword evidence="3" id="KW-1185">Reference proteome</keyword>
<dbReference type="SUPFAM" id="SSF51735">
    <property type="entry name" value="NAD(P)-binding Rossmann-fold domains"/>
    <property type="match status" value="1"/>
</dbReference>
<evidence type="ECO:0000313" key="3">
    <source>
        <dbReference type="Proteomes" id="UP001465755"/>
    </source>
</evidence>
<dbReference type="PRINTS" id="PR00081">
    <property type="entry name" value="GDHRDH"/>
</dbReference>
<name>A0AAW1PUU2_9CHLO</name>
<protein>
    <recommendedName>
        <fullName evidence="1">Ketoreductase domain-containing protein</fullName>
    </recommendedName>
</protein>
<dbReference type="InterPro" id="IPR020904">
    <property type="entry name" value="Sc_DH/Rdtase_CS"/>
</dbReference>
<reference evidence="2 3" key="1">
    <citation type="journal article" date="2024" name="Nat. Commun.">
        <title>Phylogenomics reveals the evolutionary origins of lichenization in chlorophyte algae.</title>
        <authorList>
            <person name="Puginier C."/>
            <person name="Libourel C."/>
            <person name="Otte J."/>
            <person name="Skaloud P."/>
            <person name="Haon M."/>
            <person name="Grisel S."/>
            <person name="Petersen M."/>
            <person name="Berrin J.G."/>
            <person name="Delaux P.M."/>
            <person name="Dal Grande F."/>
            <person name="Keller J."/>
        </authorList>
    </citation>
    <scope>NUCLEOTIDE SEQUENCE [LARGE SCALE GENOMIC DNA]</scope>
    <source>
        <strain evidence="2 3">SAG 2036</strain>
    </source>
</reference>
<comment type="caution">
    <text evidence="2">The sequence shown here is derived from an EMBL/GenBank/DDBJ whole genome shotgun (WGS) entry which is preliminary data.</text>
</comment>
<dbReference type="InterPro" id="IPR057326">
    <property type="entry name" value="KR_dom"/>
</dbReference>
<dbReference type="EMBL" id="JALJOQ010000008">
    <property type="protein sequence ID" value="KAK9812257.1"/>
    <property type="molecule type" value="Genomic_DNA"/>
</dbReference>
<dbReference type="Proteomes" id="UP001465755">
    <property type="component" value="Unassembled WGS sequence"/>
</dbReference>
<dbReference type="PROSITE" id="PS00061">
    <property type="entry name" value="ADH_SHORT"/>
    <property type="match status" value="1"/>
</dbReference>
<dbReference type="InterPro" id="IPR036291">
    <property type="entry name" value="NAD(P)-bd_dom_sf"/>
</dbReference>
<dbReference type="AlphaFoldDB" id="A0AAW1PUU2"/>